<name>I4C0P6_DESTA</name>
<comment type="subunit">
    <text evidence="6">Part of the 50S ribosomal subunit. Contacts protein L20.</text>
</comment>
<keyword evidence="4 6" id="KW-0689">Ribosomal protein</keyword>
<dbReference type="PATRIC" id="fig|706587.4.peg.455"/>
<evidence type="ECO:0000256" key="5">
    <source>
        <dbReference type="ARBA" id="ARBA00023274"/>
    </source>
</evidence>
<dbReference type="OrthoDB" id="9813334at2"/>
<dbReference type="AlphaFoldDB" id="I4C0P6"/>
<dbReference type="InterPro" id="IPR028909">
    <property type="entry name" value="bL21-like"/>
</dbReference>
<dbReference type="GO" id="GO:0005737">
    <property type="term" value="C:cytoplasm"/>
    <property type="evidence" value="ECO:0007669"/>
    <property type="project" value="UniProtKB-ARBA"/>
</dbReference>
<dbReference type="STRING" id="706587.Desti_0402"/>
<organism evidence="8 9">
    <name type="scientific">Desulfomonile tiedjei (strain ATCC 49306 / DSM 6799 / DCB-1)</name>
    <dbReference type="NCBI Taxonomy" id="706587"/>
    <lineage>
        <taxon>Bacteria</taxon>
        <taxon>Pseudomonadati</taxon>
        <taxon>Thermodesulfobacteriota</taxon>
        <taxon>Desulfomonilia</taxon>
        <taxon>Desulfomonilales</taxon>
        <taxon>Desulfomonilaceae</taxon>
        <taxon>Desulfomonile</taxon>
    </lineage>
</organism>
<evidence type="ECO:0000313" key="9">
    <source>
        <dbReference type="Proteomes" id="UP000006055"/>
    </source>
</evidence>
<dbReference type="Proteomes" id="UP000006055">
    <property type="component" value="Chromosome"/>
</dbReference>
<gene>
    <name evidence="6" type="primary">rplU</name>
    <name evidence="8" type="ordered locus">Desti_0402</name>
</gene>
<dbReference type="GO" id="GO:0003735">
    <property type="term" value="F:structural constituent of ribosome"/>
    <property type="evidence" value="ECO:0007669"/>
    <property type="project" value="InterPro"/>
</dbReference>
<evidence type="ECO:0000256" key="6">
    <source>
        <dbReference type="HAMAP-Rule" id="MF_01363"/>
    </source>
</evidence>
<protein>
    <recommendedName>
        <fullName evidence="6">Large ribosomal subunit protein bL21</fullName>
    </recommendedName>
</protein>
<dbReference type="Pfam" id="PF00829">
    <property type="entry name" value="Ribosomal_L21p"/>
    <property type="match status" value="1"/>
</dbReference>
<dbReference type="InterPro" id="IPR001787">
    <property type="entry name" value="Ribosomal_bL21"/>
</dbReference>
<comment type="function">
    <text evidence="6 7">This protein binds to 23S rRNA in the presence of protein L20.</text>
</comment>
<evidence type="ECO:0000313" key="8">
    <source>
        <dbReference type="EMBL" id="AFM23137.1"/>
    </source>
</evidence>
<evidence type="ECO:0000256" key="1">
    <source>
        <dbReference type="ARBA" id="ARBA00008563"/>
    </source>
</evidence>
<dbReference type="NCBIfam" id="TIGR00061">
    <property type="entry name" value="L21"/>
    <property type="match status" value="1"/>
</dbReference>
<dbReference type="GO" id="GO:0005840">
    <property type="term" value="C:ribosome"/>
    <property type="evidence" value="ECO:0007669"/>
    <property type="project" value="UniProtKB-KW"/>
</dbReference>
<dbReference type="KEGG" id="dti:Desti_0402"/>
<evidence type="ECO:0000256" key="2">
    <source>
        <dbReference type="ARBA" id="ARBA00022730"/>
    </source>
</evidence>
<dbReference type="EMBL" id="CP003360">
    <property type="protein sequence ID" value="AFM23137.1"/>
    <property type="molecule type" value="Genomic_DNA"/>
</dbReference>
<dbReference type="GO" id="GO:0006412">
    <property type="term" value="P:translation"/>
    <property type="evidence" value="ECO:0007669"/>
    <property type="project" value="UniProtKB-UniRule"/>
</dbReference>
<accession>I4C0P6</accession>
<reference evidence="9" key="1">
    <citation type="submission" date="2012-06" db="EMBL/GenBank/DDBJ databases">
        <title>Complete sequence of chromosome of Desulfomonile tiedjei DSM 6799.</title>
        <authorList>
            <person name="Lucas S."/>
            <person name="Copeland A."/>
            <person name="Lapidus A."/>
            <person name="Glavina del Rio T."/>
            <person name="Dalin E."/>
            <person name="Tice H."/>
            <person name="Bruce D."/>
            <person name="Goodwin L."/>
            <person name="Pitluck S."/>
            <person name="Peters L."/>
            <person name="Ovchinnikova G."/>
            <person name="Zeytun A."/>
            <person name="Lu M."/>
            <person name="Kyrpides N."/>
            <person name="Mavromatis K."/>
            <person name="Ivanova N."/>
            <person name="Brettin T."/>
            <person name="Detter J.C."/>
            <person name="Han C."/>
            <person name="Larimer F."/>
            <person name="Land M."/>
            <person name="Hauser L."/>
            <person name="Markowitz V."/>
            <person name="Cheng J.-F."/>
            <person name="Hugenholtz P."/>
            <person name="Woyke T."/>
            <person name="Wu D."/>
            <person name="Spring S."/>
            <person name="Schroeder M."/>
            <person name="Brambilla E."/>
            <person name="Klenk H.-P."/>
            <person name="Eisen J.A."/>
        </authorList>
    </citation>
    <scope>NUCLEOTIDE SEQUENCE [LARGE SCALE GENOMIC DNA]</scope>
    <source>
        <strain evidence="9">ATCC 49306 / DSM 6799 / DCB-1</strain>
    </source>
</reference>
<evidence type="ECO:0000256" key="7">
    <source>
        <dbReference type="RuleBase" id="RU000562"/>
    </source>
</evidence>
<dbReference type="SUPFAM" id="SSF141091">
    <property type="entry name" value="L21p-like"/>
    <property type="match status" value="1"/>
</dbReference>
<dbReference type="PANTHER" id="PTHR21349">
    <property type="entry name" value="50S RIBOSOMAL PROTEIN L21"/>
    <property type="match status" value="1"/>
</dbReference>
<dbReference type="PANTHER" id="PTHR21349:SF0">
    <property type="entry name" value="LARGE RIBOSOMAL SUBUNIT PROTEIN BL21M"/>
    <property type="match status" value="1"/>
</dbReference>
<sequence length="111" mass="12228">MYAIVQTGGKQYKVQSGDHLKVEKIAGDPGSEVTLDQVLAIGSADTISLGKPLVADAAVKATIMRTARDRKILVFKKKRRHAFKKKQGHRQWYTLLKIESIMTGTAMEATS</sequence>
<keyword evidence="3 6" id="KW-0694">RNA-binding</keyword>
<dbReference type="GO" id="GO:0019843">
    <property type="term" value="F:rRNA binding"/>
    <property type="evidence" value="ECO:0007669"/>
    <property type="project" value="UniProtKB-UniRule"/>
</dbReference>
<proteinExistence type="inferred from homology"/>
<comment type="similarity">
    <text evidence="1 6 7">Belongs to the bacterial ribosomal protein bL21 family.</text>
</comment>
<dbReference type="eggNOG" id="COG0261">
    <property type="taxonomic scope" value="Bacteria"/>
</dbReference>
<dbReference type="HOGENOM" id="CLU_061463_3_2_7"/>
<keyword evidence="2 6" id="KW-0699">rRNA-binding</keyword>
<dbReference type="RefSeq" id="WP_014808296.1">
    <property type="nucleotide sequence ID" value="NC_018025.1"/>
</dbReference>
<dbReference type="InterPro" id="IPR036164">
    <property type="entry name" value="bL21-like_sf"/>
</dbReference>
<dbReference type="HAMAP" id="MF_01363">
    <property type="entry name" value="Ribosomal_bL21"/>
    <property type="match status" value="1"/>
</dbReference>
<keyword evidence="5 6" id="KW-0687">Ribonucleoprotein</keyword>
<dbReference type="GO" id="GO:1990904">
    <property type="term" value="C:ribonucleoprotein complex"/>
    <property type="evidence" value="ECO:0007669"/>
    <property type="project" value="UniProtKB-KW"/>
</dbReference>
<evidence type="ECO:0000256" key="4">
    <source>
        <dbReference type="ARBA" id="ARBA00022980"/>
    </source>
</evidence>
<keyword evidence="9" id="KW-1185">Reference proteome</keyword>
<evidence type="ECO:0000256" key="3">
    <source>
        <dbReference type="ARBA" id="ARBA00022884"/>
    </source>
</evidence>